<accession>F8E109</accession>
<reference evidence="1 2" key="1">
    <citation type="journal article" date="2012" name="BMC Genomics">
        <title>Complete genome sequence, lifestyle, and multi-drug resistance of the human pathogen Corynebacterium resistens DSM 45100 isolated from blood samples of a leukemia patient.</title>
        <authorList>
            <person name="Schroder J."/>
            <person name="Maus I."/>
            <person name="Meyer K."/>
            <person name="Wordemann S."/>
            <person name="Blom J."/>
            <person name="Jaenicke S."/>
            <person name="Schneider J."/>
            <person name="Trost E."/>
            <person name="Tauch A."/>
        </authorList>
    </citation>
    <scope>NUCLEOTIDE SEQUENCE [LARGE SCALE GENOMIC DNA]</scope>
    <source>
        <strain evidence="2">DSM 45100 / JCM 12819 / CCUG 50093 / GTC 2026 / SICGH 158</strain>
    </source>
</reference>
<dbReference type="OrthoDB" id="4405767at2"/>
<dbReference type="HOGENOM" id="CLU_128648_0_0_11"/>
<dbReference type="Pfam" id="PF10698">
    <property type="entry name" value="DUF2505"/>
    <property type="match status" value="1"/>
</dbReference>
<dbReference type="AlphaFoldDB" id="F8E109"/>
<dbReference type="InterPro" id="IPR019639">
    <property type="entry name" value="DUF2505"/>
</dbReference>
<organism evidence="1 2">
    <name type="scientific">Corynebacterium resistens (strain DSM 45100 / JCM 12819 / GTC 2026 / SICGH 158)</name>
    <dbReference type="NCBI Taxonomy" id="662755"/>
    <lineage>
        <taxon>Bacteria</taxon>
        <taxon>Bacillati</taxon>
        <taxon>Actinomycetota</taxon>
        <taxon>Actinomycetes</taxon>
        <taxon>Mycobacteriales</taxon>
        <taxon>Corynebacteriaceae</taxon>
        <taxon>Corynebacterium</taxon>
    </lineage>
</organism>
<dbReference type="Proteomes" id="UP000000492">
    <property type="component" value="Chromosome"/>
</dbReference>
<proteinExistence type="predicted"/>
<gene>
    <name evidence="1" type="ordered locus">CRES_0095</name>
</gene>
<dbReference type="EMBL" id="CP002857">
    <property type="protein sequence ID" value="AEI08458.1"/>
    <property type="molecule type" value="Genomic_DNA"/>
</dbReference>
<evidence type="ECO:0008006" key="3">
    <source>
        <dbReference type="Google" id="ProtNLM"/>
    </source>
</evidence>
<name>F8E109_CORRG</name>
<dbReference type="eggNOG" id="ENOG5031JZY">
    <property type="taxonomic scope" value="Bacteria"/>
</dbReference>
<dbReference type="KEGG" id="crd:CRES_0095"/>
<evidence type="ECO:0000313" key="2">
    <source>
        <dbReference type="Proteomes" id="UP000000492"/>
    </source>
</evidence>
<keyword evidence="2" id="KW-1185">Reference proteome</keyword>
<dbReference type="RefSeq" id="WP_013887490.1">
    <property type="nucleotide sequence ID" value="NC_015673.1"/>
</dbReference>
<protein>
    <recommendedName>
        <fullName evidence="3">DUF2505 domain-containing protein</fullName>
    </recommendedName>
</protein>
<evidence type="ECO:0000313" key="1">
    <source>
        <dbReference type="EMBL" id="AEI08458.1"/>
    </source>
</evidence>
<sequence length="167" mass="18671">MAQTKRISRTLDLPIDRIWEIVTSEVFLTTTEKMVDAGNTEIENGSREVEADGKVRAHAEVVRAEDEEQGVPEMRTQQDSVITTVTGNPGEREFDLTSDLPLPGNIGKVQTHYHFVESAPDGASTKVETVVEVECKLPFVGKKLEDNVIENSEKTIDNSLERIRRFS</sequence>
<dbReference type="STRING" id="662755.CRES_0095"/>